<dbReference type="Pfam" id="PF04082">
    <property type="entry name" value="Fungal_trans"/>
    <property type="match status" value="1"/>
</dbReference>
<accession>A0AAD7QLK7</accession>
<organism evidence="5 6">
    <name type="scientific">Lipomyces tetrasporus</name>
    <dbReference type="NCBI Taxonomy" id="54092"/>
    <lineage>
        <taxon>Eukaryota</taxon>
        <taxon>Fungi</taxon>
        <taxon>Dikarya</taxon>
        <taxon>Ascomycota</taxon>
        <taxon>Saccharomycotina</taxon>
        <taxon>Lipomycetes</taxon>
        <taxon>Lipomycetales</taxon>
        <taxon>Lipomycetaceae</taxon>
        <taxon>Lipomyces</taxon>
    </lineage>
</organism>
<dbReference type="GO" id="GO:0003677">
    <property type="term" value="F:DNA binding"/>
    <property type="evidence" value="ECO:0007669"/>
    <property type="project" value="InterPro"/>
</dbReference>
<comment type="subcellular location">
    <subcellularLocation>
        <location evidence="1">Nucleus</location>
    </subcellularLocation>
</comment>
<name>A0AAD7QLK7_9ASCO</name>
<sequence length="671" mass="77158">MSESSAKRNSFRQKQLESKFTIYDGAQSRITRARTIATCQSCYRRKVKCDRGTPSCSKCSALNIKCEYSKPHELEKSLCDQNDTAKIEWQVKKEEIEEKFLGVILVDSCTGETRYANMSYWGTMFSEEPLIGGLLEQGFRPESPKTDSASLSSQCSDRNILGELIDYLPRPEQSDQYFQEYLRAVYPFIPLFDRTDLIQRYNQFWATYQQEKSIPHFICVLFMMFYTACLSRSEHLKYYPGELKIRKHNVYQAEMDNYLKAIQISLEKCDFPVRPSLLCLAAATILQVVMYRNSTVHNASEVAQLTRVAQLMGMHRDPSLFANLSIEPAEAKLRRSVWWHLVCLDTHCSICNGLPPTTHTAHYDVKFAPEIVGLEQDQMAQILSNGKYAAARLLSDLLHEIYGLTKVKSSAFAQLVADTAAFRADMKSRIDVISAMTFEVRHPETSLELLRKVQRCACIFLDLLSSRACHMLYHPNFEDWSAKRVVVVKAAMRVLRRHIEYARLPDCVEFMWYIRMGQPYHPLMMLLKDLYHRPLDAIEEEEYNRTGIDGRSKIVEETIANTEYLRLNELSSFADGQWKTILKVKDRVWKVLPISSEDQPHLKEVQCAHDADQVGSEVPVHTVEFGQPRSDIAGLGYADQHDMDVGSDDVLRQLLNLDSWEFDWASYGFSG</sequence>
<dbReference type="CDD" id="cd00067">
    <property type="entry name" value="GAL4"/>
    <property type="match status" value="1"/>
</dbReference>
<dbReference type="Gene3D" id="4.10.240.10">
    <property type="entry name" value="Zn(2)-C6 fungal-type DNA-binding domain"/>
    <property type="match status" value="1"/>
</dbReference>
<dbReference type="InterPro" id="IPR001138">
    <property type="entry name" value="Zn2Cys6_DnaBD"/>
</dbReference>
<protein>
    <recommendedName>
        <fullName evidence="4">Zn(2)-C6 fungal-type domain-containing protein</fullName>
    </recommendedName>
</protein>
<evidence type="ECO:0000259" key="4">
    <source>
        <dbReference type="PROSITE" id="PS50048"/>
    </source>
</evidence>
<dbReference type="Proteomes" id="UP001217417">
    <property type="component" value="Unassembled WGS sequence"/>
</dbReference>
<dbReference type="InterPro" id="IPR036864">
    <property type="entry name" value="Zn2-C6_fun-type_DNA-bd_sf"/>
</dbReference>
<dbReference type="PANTHER" id="PTHR31001">
    <property type="entry name" value="UNCHARACTERIZED TRANSCRIPTIONAL REGULATORY PROTEIN"/>
    <property type="match status" value="1"/>
</dbReference>
<dbReference type="SMART" id="SM00906">
    <property type="entry name" value="Fungal_trans"/>
    <property type="match status" value="1"/>
</dbReference>
<proteinExistence type="predicted"/>
<dbReference type="PANTHER" id="PTHR31001:SF40">
    <property type="entry name" value="ZN(II)2CYS6 TRANSCRIPTION FACTOR (EUROFUNG)"/>
    <property type="match status" value="1"/>
</dbReference>
<evidence type="ECO:0000313" key="5">
    <source>
        <dbReference type="EMBL" id="KAJ8097323.1"/>
    </source>
</evidence>
<dbReference type="GO" id="GO:0000981">
    <property type="term" value="F:DNA-binding transcription factor activity, RNA polymerase II-specific"/>
    <property type="evidence" value="ECO:0007669"/>
    <property type="project" value="InterPro"/>
</dbReference>
<dbReference type="SUPFAM" id="SSF57701">
    <property type="entry name" value="Zn2/Cys6 DNA-binding domain"/>
    <property type="match status" value="1"/>
</dbReference>
<dbReference type="GeneID" id="80883728"/>
<dbReference type="AlphaFoldDB" id="A0AAD7QLK7"/>
<evidence type="ECO:0000256" key="1">
    <source>
        <dbReference type="ARBA" id="ARBA00004123"/>
    </source>
</evidence>
<keyword evidence="6" id="KW-1185">Reference proteome</keyword>
<keyword evidence="3" id="KW-0539">Nucleus</keyword>
<dbReference type="InterPro" id="IPR007219">
    <property type="entry name" value="XnlR_reg_dom"/>
</dbReference>
<dbReference type="GO" id="GO:0006351">
    <property type="term" value="P:DNA-templated transcription"/>
    <property type="evidence" value="ECO:0007669"/>
    <property type="project" value="InterPro"/>
</dbReference>
<dbReference type="InterPro" id="IPR050613">
    <property type="entry name" value="Sec_Metabolite_Reg"/>
</dbReference>
<dbReference type="GO" id="GO:0008270">
    <property type="term" value="F:zinc ion binding"/>
    <property type="evidence" value="ECO:0007669"/>
    <property type="project" value="InterPro"/>
</dbReference>
<evidence type="ECO:0000313" key="6">
    <source>
        <dbReference type="Proteomes" id="UP001217417"/>
    </source>
</evidence>
<dbReference type="SMART" id="SM00066">
    <property type="entry name" value="GAL4"/>
    <property type="match status" value="1"/>
</dbReference>
<dbReference type="GO" id="GO:0005634">
    <property type="term" value="C:nucleus"/>
    <property type="evidence" value="ECO:0007669"/>
    <property type="project" value="UniProtKB-SubCell"/>
</dbReference>
<evidence type="ECO:0000256" key="2">
    <source>
        <dbReference type="ARBA" id="ARBA00022723"/>
    </source>
</evidence>
<comment type="caution">
    <text evidence="5">The sequence shown here is derived from an EMBL/GenBank/DDBJ whole genome shotgun (WGS) entry which is preliminary data.</text>
</comment>
<reference evidence="5" key="1">
    <citation type="submission" date="2023-03" db="EMBL/GenBank/DDBJ databases">
        <title>Near-Complete genome sequence of Lipomyces tetrasporous NRRL Y-64009, an oleaginous yeast capable of growing on lignocellulosic hydrolysates.</title>
        <authorList>
            <consortium name="Lawrence Berkeley National Laboratory"/>
            <person name="Jagtap S.S."/>
            <person name="Liu J.-J."/>
            <person name="Walukiewicz H.E."/>
            <person name="Pangilinan J."/>
            <person name="Lipzen A."/>
            <person name="Ahrendt S."/>
            <person name="Koriabine M."/>
            <person name="Cobaugh K."/>
            <person name="Salamov A."/>
            <person name="Yoshinaga Y."/>
            <person name="Ng V."/>
            <person name="Daum C."/>
            <person name="Grigoriev I.V."/>
            <person name="Slininger P.J."/>
            <person name="Dien B.S."/>
            <person name="Jin Y.-S."/>
            <person name="Rao C.V."/>
        </authorList>
    </citation>
    <scope>NUCLEOTIDE SEQUENCE</scope>
    <source>
        <strain evidence="5">NRRL Y-64009</strain>
    </source>
</reference>
<dbReference type="PROSITE" id="PS50048">
    <property type="entry name" value="ZN2_CY6_FUNGAL_2"/>
    <property type="match status" value="1"/>
</dbReference>
<dbReference type="Pfam" id="PF00172">
    <property type="entry name" value="Zn_clus"/>
    <property type="match status" value="1"/>
</dbReference>
<dbReference type="RefSeq" id="XP_056040773.1">
    <property type="nucleotide sequence ID" value="XM_056188562.1"/>
</dbReference>
<dbReference type="CDD" id="cd12148">
    <property type="entry name" value="fungal_TF_MHR"/>
    <property type="match status" value="1"/>
</dbReference>
<dbReference type="EMBL" id="JARPMG010000011">
    <property type="protein sequence ID" value="KAJ8097323.1"/>
    <property type="molecule type" value="Genomic_DNA"/>
</dbReference>
<keyword evidence="2" id="KW-0479">Metal-binding</keyword>
<evidence type="ECO:0000256" key="3">
    <source>
        <dbReference type="ARBA" id="ARBA00023242"/>
    </source>
</evidence>
<gene>
    <name evidence="5" type="ORF">POJ06DRAFT_261073</name>
</gene>
<feature type="domain" description="Zn(2)-C6 fungal-type" evidence="4">
    <location>
        <begin position="38"/>
        <end position="68"/>
    </location>
</feature>